<feature type="region of interest" description="Disordered" evidence="1">
    <location>
        <begin position="678"/>
        <end position="698"/>
    </location>
</feature>
<dbReference type="InterPro" id="IPR027831">
    <property type="entry name" value="DUF4485"/>
</dbReference>
<organism evidence="3 4">
    <name type="scientific">Saccoglossus kowalevskii</name>
    <name type="common">Acorn worm</name>
    <dbReference type="NCBI Taxonomy" id="10224"/>
    <lineage>
        <taxon>Eukaryota</taxon>
        <taxon>Metazoa</taxon>
        <taxon>Hemichordata</taxon>
        <taxon>Enteropneusta</taxon>
        <taxon>Harrimaniidae</taxon>
        <taxon>Saccoglossus</taxon>
    </lineage>
</organism>
<evidence type="ECO:0000256" key="1">
    <source>
        <dbReference type="SAM" id="MobiDB-lite"/>
    </source>
</evidence>
<reference evidence="4" key="1">
    <citation type="submission" date="2025-08" db="UniProtKB">
        <authorList>
            <consortium name="RefSeq"/>
        </authorList>
    </citation>
    <scope>IDENTIFICATION</scope>
    <source>
        <tissue evidence="4">Testes</tissue>
    </source>
</reference>
<feature type="region of interest" description="Disordered" evidence="1">
    <location>
        <begin position="537"/>
        <end position="569"/>
    </location>
</feature>
<dbReference type="GeneID" id="102801779"/>
<dbReference type="Proteomes" id="UP000694865">
    <property type="component" value="Unplaced"/>
</dbReference>
<accession>A0ABM0M403</accession>
<feature type="compositionally biased region" description="Basic and acidic residues" evidence="1">
    <location>
        <begin position="170"/>
        <end position="183"/>
    </location>
</feature>
<dbReference type="PANTHER" id="PTHR18871:SF2">
    <property type="entry name" value="CENTROSOMAL PROTEIN OF 112 KDA"/>
    <property type="match status" value="1"/>
</dbReference>
<evidence type="ECO:0000313" key="4">
    <source>
        <dbReference type="RefSeq" id="XP_006814744.1"/>
    </source>
</evidence>
<feature type="region of interest" description="Disordered" evidence="1">
    <location>
        <begin position="765"/>
        <end position="791"/>
    </location>
</feature>
<dbReference type="RefSeq" id="XP_006814744.1">
    <property type="nucleotide sequence ID" value="XM_006814681.1"/>
</dbReference>
<feature type="compositionally biased region" description="Polar residues" evidence="1">
    <location>
        <begin position="772"/>
        <end position="783"/>
    </location>
</feature>
<feature type="compositionally biased region" description="Polar residues" evidence="1">
    <location>
        <begin position="140"/>
        <end position="156"/>
    </location>
</feature>
<evidence type="ECO:0000259" key="2">
    <source>
        <dbReference type="Pfam" id="PF14846"/>
    </source>
</evidence>
<evidence type="ECO:0000313" key="3">
    <source>
        <dbReference type="Proteomes" id="UP000694865"/>
    </source>
</evidence>
<proteinExistence type="predicted"/>
<dbReference type="PANTHER" id="PTHR18871">
    <property type="entry name" value="CENTROSOMAL PROTEIN OF 112 KDA"/>
    <property type="match status" value="1"/>
</dbReference>
<protein>
    <submittedName>
        <fullName evidence="4">Centrosomal protein of 112 kDa-like</fullName>
    </submittedName>
</protein>
<feature type="domain" description="DUF4485" evidence="2">
    <location>
        <begin position="14"/>
        <end position="96"/>
    </location>
</feature>
<sequence>MATMETTQEMTKKLDEEFDGALTEMKPFVLRLPHKSERQRCALWIKKLCEPPGSGVTGRKNRNLYAELLMHMLNRGVLEGPYSHRPDPGALPTLPAYMSIYFDEPNKKKVSSKNLEEAGRSTPDWVQGELGEMFVFSSPSSSYTNRNLGEPNGSSTLRDRFHAVIGGSPRRRELIQQHDDVRGRYKPSFTYSSDEEDHSDGYRRAASSPPPHPSRNFDDKYGHDWNPSSSLSRPIASRGLSSFRDETSLVGKYEKELEMKSKMLQARFHEEKLNMQQKHDEAIQKILDRKNVEIEEVKSHYRGKTKENDETIKKLEKKVQTVIRESTVIRENKDKQISELKKMAEHSSQSTQNDYDKKLHDAIADFEQEKFEMQKQHTKNIQELLDDTNTRLQKMEGEYNAQVEANAGIIKELENRIQELTQEAETHSTTRLRVGQERMDLEGRNIKLTSELDDMKVRYSALERDYNRMKEDTEREIRQLRNKSEASIEYMKQEHTLSSSKSSDTIRDLEQQVMQLRQSLQESEHQRQRQIRELEAVQQQDKMHSEHMHDKKVQSLKNELDQERQDSSRKIKKLEHAVKEKDQNIARLTESQRIQSQQSEMALEDFKKQVEKNSGKMFDEMKQQMGRVEADLLKSKALREKQAKENARQMEEEQQRYEQEIAELRLKFEQEKAAILRDSHADKEMSHREHEEEMDRLSEKMRNGLEEQELRFKERHERDSQTINELEKQVRDLREEVIQSNSLRKQQIVELGLLREEEKQKSAREYEADVSQLKSQMEQQKLQLQREHSNDMEKALEQTNGRLKEIEKEYTHRLTKSAESIAELQSVIQSMREDGQR</sequence>
<keyword evidence="3" id="KW-1185">Reference proteome</keyword>
<gene>
    <name evidence="4" type="primary">LOC102801779</name>
</gene>
<dbReference type="InterPro" id="IPR055310">
    <property type="entry name" value="CEP112"/>
</dbReference>
<feature type="region of interest" description="Disordered" evidence="1">
    <location>
        <begin position="165"/>
        <end position="235"/>
    </location>
</feature>
<name>A0ABM0M403_SACKO</name>
<feature type="region of interest" description="Disordered" evidence="1">
    <location>
        <begin position="140"/>
        <end position="159"/>
    </location>
</feature>
<dbReference type="Pfam" id="PF14846">
    <property type="entry name" value="DUF4485"/>
    <property type="match status" value="1"/>
</dbReference>